<keyword evidence="11" id="KW-0175">Coiled coil</keyword>
<evidence type="ECO:0000313" key="15">
    <source>
        <dbReference type="EMBL" id="HGE66003.1"/>
    </source>
</evidence>
<feature type="binding site" evidence="10">
    <location>
        <position position="156"/>
    </location>
    <ligand>
        <name>ATP</name>
        <dbReference type="ChEBI" id="CHEBI:30616"/>
    </ligand>
</feature>
<dbReference type="Gene3D" id="3.30.70.1550">
    <property type="entry name" value="Archaeal tRNA CCA-adding enzyme catalytic domain"/>
    <property type="match status" value="1"/>
</dbReference>
<comment type="cofactor">
    <cofactor evidence="10">
        <name>Mg(2+)</name>
        <dbReference type="ChEBI" id="CHEBI:18420"/>
    </cofactor>
</comment>
<evidence type="ECO:0000313" key="17">
    <source>
        <dbReference type="EMBL" id="HHF48435.1"/>
    </source>
</evidence>
<feature type="binding site" evidence="10">
    <location>
        <position position="54"/>
    </location>
    <ligand>
        <name>ATP</name>
        <dbReference type="ChEBI" id="CHEBI:30616"/>
    </ligand>
</feature>
<dbReference type="GO" id="GO:0001680">
    <property type="term" value="P:tRNA 3'-terminal CCA addition"/>
    <property type="evidence" value="ECO:0007669"/>
    <property type="project" value="UniProtKB-UniRule"/>
</dbReference>
<keyword evidence="6 10" id="KW-0692">RNA repair</keyword>
<evidence type="ECO:0000256" key="8">
    <source>
        <dbReference type="ARBA" id="ARBA00022842"/>
    </source>
</evidence>
<accession>A0A7C4S6A6</accession>
<dbReference type="GO" id="GO:0000049">
    <property type="term" value="F:tRNA binding"/>
    <property type="evidence" value="ECO:0007669"/>
    <property type="project" value="UniProtKB-UniRule"/>
</dbReference>
<evidence type="ECO:0000313" key="16">
    <source>
        <dbReference type="EMBL" id="HGU59949.1"/>
    </source>
</evidence>
<evidence type="ECO:0000256" key="2">
    <source>
        <dbReference type="ARBA" id="ARBA00022694"/>
    </source>
</evidence>
<dbReference type="EMBL" id="DRUC01000067">
    <property type="protein sequence ID" value="HHF48435.1"/>
    <property type="molecule type" value="Genomic_DNA"/>
</dbReference>
<dbReference type="EMBL" id="DTPI01000017">
    <property type="protein sequence ID" value="HGE66003.1"/>
    <property type="molecule type" value="Genomic_DNA"/>
</dbReference>
<dbReference type="InterPro" id="IPR011068">
    <property type="entry name" value="NuclTrfase_I-like_C"/>
</dbReference>
<feature type="binding site" evidence="10">
    <location>
        <position position="51"/>
    </location>
    <ligand>
        <name>ATP</name>
        <dbReference type="ChEBI" id="CHEBI:30616"/>
    </ligand>
</feature>
<evidence type="ECO:0000256" key="9">
    <source>
        <dbReference type="ARBA" id="ARBA00022884"/>
    </source>
</evidence>
<keyword evidence="2 10" id="KW-0819">tRNA processing</keyword>
<dbReference type="HAMAP" id="MF_01264">
    <property type="entry name" value="CCA_arch"/>
    <property type="match status" value="1"/>
</dbReference>
<feature type="domain" description="tRNA nucleotidyltransferase substrate binding" evidence="13">
    <location>
        <begin position="150"/>
        <end position="262"/>
    </location>
</feature>
<dbReference type="PANTHER" id="PTHR39643:SF1">
    <property type="entry name" value="CCA-ADDING ENZYME"/>
    <property type="match status" value="1"/>
</dbReference>
<feature type="binding site" evidence="10">
    <location>
        <position position="137"/>
    </location>
    <ligand>
        <name>ATP</name>
        <dbReference type="ChEBI" id="CHEBI:30616"/>
    </ligand>
</feature>
<keyword evidence="5 10" id="KW-0547">Nucleotide-binding</keyword>
<feature type="binding site" evidence="10">
    <location>
        <position position="51"/>
    </location>
    <ligand>
        <name>CTP</name>
        <dbReference type="ChEBI" id="CHEBI:37563"/>
    </ligand>
</feature>
<keyword evidence="9 10" id="KW-0694">RNA-binding</keyword>
<feature type="binding site" evidence="10">
    <location>
        <position position="63"/>
    </location>
    <ligand>
        <name>Mg(2+)</name>
        <dbReference type="ChEBI" id="CHEBI:18420"/>
    </ligand>
</feature>
<dbReference type="GO" id="GO:0004810">
    <property type="term" value="F:CCA tRNA nucleotidyltransferase activity"/>
    <property type="evidence" value="ECO:0007669"/>
    <property type="project" value="UniProtKB-UniRule"/>
</dbReference>
<feature type="binding site" evidence="10">
    <location>
        <position position="114"/>
    </location>
    <ligand>
        <name>Mg(2+)</name>
        <dbReference type="ChEBI" id="CHEBI:18420"/>
    </ligand>
</feature>
<evidence type="ECO:0000256" key="7">
    <source>
        <dbReference type="ARBA" id="ARBA00022840"/>
    </source>
</evidence>
<dbReference type="InterPro" id="IPR048833">
    <property type="entry name" value="CAA_C"/>
</dbReference>
<dbReference type="Pfam" id="PF21133">
    <property type="entry name" value="CAA_C"/>
    <property type="match status" value="1"/>
</dbReference>
<dbReference type="Gene3D" id="3.30.460.10">
    <property type="entry name" value="Beta Polymerase, domain 2"/>
    <property type="match status" value="1"/>
</dbReference>
<dbReference type="SUPFAM" id="SSF55003">
    <property type="entry name" value="PAP/Archaeal CCA-adding enzyme, C-terminal domain"/>
    <property type="match status" value="1"/>
</dbReference>
<comment type="similarity">
    <text evidence="10">Belongs to the tRNA nucleotidyltransferase/poly(A) polymerase family. Archaeal CCA-adding enzyme subfamily.</text>
</comment>
<organism evidence="16">
    <name type="scientific">Geoglobus ahangari</name>
    <dbReference type="NCBI Taxonomy" id="113653"/>
    <lineage>
        <taxon>Archaea</taxon>
        <taxon>Methanobacteriati</taxon>
        <taxon>Methanobacteriota</taxon>
        <taxon>Archaeoglobi</taxon>
        <taxon>Archaeoglobales</taxon>
        <taxon>Archaeoglobaceae</taxon>
        <taxon>Geoglobus</taxon>
    </lineage>
</organism>
<dbReference type="CDD" id="cd05400">
    <property type="entry name" value="NT_2-5OAS_ClassI-CCAase"/>
    <property type="match status" value="1"/>
</dbReference>
<comment type="caution">
    <text evidence="16">The sequence shown here is derived from an EMBL/GenBank/DDBJ whole genome shotgun (WGS) entry which is preliminary data.</text>
</comment>
<dbReference type="Pfam" id="PF09249">
    <property type="entry name" value="tRNA_NucTransf2"/>
    <property type="match status" value="1"/>
</dbReference>
<dbReference type="InterPro" id="IPR006116">
    <property type="entry name" value="NT_2-5OAS_ClassI-CCAase"/>
</dbReference>
<dbReference type="EC" id="2.7.7.72" evidence="10"/>
<gene>
    <name evidence="10" type="primary">cca</name>
    <name evidence="17" type="ORF">ENL48_04520</name>
    <name evidence="16" type="ORF">ENT89_07445</name>
    <name evidence="15" type="ORF">ENX77_02585</name>
</gene>
<evidence type="ECO:0000256" key="10">
    <source>
        <dbReference type="HAMAP-Rule" id="MF_01264"/>
    </source>
</evidence>
<feature type="binding site" evidence="10">
    <location>
        <position position="65"/>
    </location>
    <ligand>
        <name>Mg(2+)</name>
        <dbReference type="ChEBI" id="CHEBI:18420"/>
    </ligand>
</feature>
<evidence type="ECO:0000256" key="1">
    <source>
        <dbReference type="ARBA" id="ARBA00022679"/>
    </source>
</evidence>
<dbReference type="Pfam" id="PF01909">
    <property type="entry name" value="NTP_transf_2"/>
    <property type="match status" value="1"/>
</dbReference>
<dbReference type="AlphaFoldDB" id="A0A7C4S6A6"/>
<dbReference type="InterPro" id="IPR002934">
    <property type="entry name" value="Polymerase_NTP_transf_dom"/>
</dbReference>
<proteinExistence type="inferred from homology"/>
<dbReference type="InterPro" id="IPR043519">
    <property type="entry name" value="NT_sf"/>
</dbReference>
<evidence type="ECO:0000259" key="14">
    <source>
        <dbReference type="Pfam" id="PF21133"/>
    </source>
</evidence>
<feature type="domain" description="Polymerase nucleotidyl transferase" evidence="12">
    <location>
        <begin position="30"/>
        <end position="137"/>
    </location>
</feature>
<protein>
    <recommendedName>
        <fullName evidence="10">CCA-adding enzyme</fullName>
        <ecNumber evidence="10">2.7.7.72</ecNumber>
    </recommendedName>
    <alternativeName>
        <fullName evidence="10">CCA tRNA nucleotidyltransferase</fullName>
    </alternativeName>
    <alternativeName>
        <fullName evidence="10">tRNA CCA-pyrophosphorylase</fullName>
    </alternativeName>
    <alternativeName>
        <fullName evidence="10">tRNA adenylyl-/cytidylyl- transferase</fullName>
    </alternativeName>
    <alternativeName>
        <fullName evidence="10">tRNA nucleotidyltransferase</fullName>
    </alternativeName>
    <alternativeName>
        <fullName evidence="10">tRNA-NT</fullName>
    </alternativeName>
</protein>
<keyword evidence="8 10" id="KW-0460">Magnesium</keyword>
<comment type="subunit">
    <text evidence="10">Homodimer.</text>
</comment>
<feature type="binding site" evidence="10">
    <location>
        <position position="165"/>
    </location>
    <ligand>
        <name>ATP</name>
        <dbReference type="ChEBI" id="CHEBI:30616"/>
    </ligand>
</feature>
<feature type="binding site" evidence="10">
    <location>
        <position position="165"/>
    </location>
    <ligand>
        <name>CTP</name>
        <dbReference type="ChEBI" id="CHEBI:37563"/>
    </ligand>
</feature>
<reference evidence="16" key="1">
    <citation type="journal article" date="2020" name="mSystems">
        <title>Genome- and Community-Level Interaction Insights into Carbon Utilization and Element Cycling Functions of Hydrothermarchaeota in Hydrothermal Sediment.</title>
        <authorList>
            <person name="Zhou Z."/>
            <person name="Liu Y."/>
            <person name="Xu W."/>
            <person name="Pan J."/>
            <person name="Luo Z.H."/>
            <person name="Li M."/>
        </authorList>
    </citation>
    <scope>NUCLEOTIDE SEQUENCE [LARGE SCALE GENOMIC DNA]</scope>
    <source>
        <strain evidence="17">SpSt-10</strain>
        <strain evidence="16">SpSt-62</strain>
        <strain evidence="15">SpSt-97</strain>
    </source>
</reference>
<dbReference type="PANTHER" id="PTHR39643">
    <property type="entry name" value="CCA-ADDING ENZYME"/>
    <property type="match status" value="1"/>
</dbReference>
<dbReference type="InterPro" id="IPR008229">
    <property type="entry name" value="CCA-adding_arc"/>
</dbReference>
<comment type="catalytic activity">
    <reaction evidence="10">
        <text>a tRNA precursor + 2 CTP + ATP = a tRNA with a 3' CCA end + 3 diphosphate</text>
        <dbReference type="Rhea" id="RHEA:14433"/>
        <dbReference type="Rhea" id="RHEA-COMP:10465"/>
        <dbReference type="Rhea" id="RHEA-COMP:10468"/>
        <dbReference type="ChEBI" id="CHEBI:30616"/>
        <dbReference type="ChEBI" id="CHEBI:33019"/>
        <dbReference type="ChEBI" id="CHEBI:37563"/>
        <dbReference type="ChEBI" id="CHEBI:74896"/>
        <dbReference type="ChEBI" id="CHEBI:83071"/>
        <dbReference type="EC" id="2.7.7.72"/>
    </reaction>
</comment>
<dbReference type="Gene3D" id="1.10.1410.30">
    <property type="entry name" value="CCA tRNA nucleotidyltransferase, domain 2"/>
    <property type="match status" value="1"/>
</dbReference>
<evidence type="ECO:0000256" key="5">
    <source>
        <dbReference type="ARBA" id="ARBA00022741"/>
    </source>
</evidence>
<evidence type="ECO:0000259" key="13">
    <source>
        <dbReference type="Pfam" id="PF09249"/>
    </source>
</evidence>
<evidence type="ECO:0000259" key="12">
    <source>
        <dbReference type="Pfam" id="PF01909"/>
    </source>
</evidence>
<feature type="domain" description="CCA-adding enzyme C-terminal" evidence="14">
    <location>
        <begin position="281"/>
        <end position="419"/>
    </location>
</feature>
<feature type="binding site" evidence="10">
    <location>
        <position position="156"/>
    </location>
    <ligand>
        <name>CTP</name>
        <dbReference type="ChEBI" id="CHEBI:37563"/>
    </ligand>
</feature>
<keyword evidence="3 10" id="KW-0548">Nucleotidyltransferase</keyword>
<dbReference type="InterPro" id="IPR042090">
    <property type="entry name" value="CCA_tRNA_nucleotrans_2"/>
</dbReference>
<evidence type="ECO:0000256" key="3">
    <source>
        <dbReference type="ARBA" id="ARBA00022695"/>
    </source>
</evidence>
<comment type="function">
    <text evidence="10">Catalyzes the addition and repair of the essential 3'-terminal CCA sequence in tRNAs without using a nucleic acid template. Adds these three nucleotides in the order of C, C, and A to the tRNA nucleotide-73, using CTP and ATP as substrates and producing inorganic pyrophosphate. tRNA 3'-terminal CCA addition is required both for tRNA processing and repair. Also involved in tRNA surveillance by mediating tandem CCA addition to generate a CCACCA at the 3' terminus of unstable tRNAs. While stable tRNAs receive only 3'-terminal CCA, unstable tRNAs are marked with CCACCA and rapidly degraded.</text>
</comment>
<dbReference type="InterPro" id="IPR015329">
    <property type="entry name" value="tRNA_NucTransf2"/>
</dbReference>
<dbReference type="SUPFAM" id="SSF81301">
    <property type="entry name" value="Nucleotidyltransferase"/>
    <property type="match status" value="1"/>
</dbReference>
<dbReference type="SUPFAM" id="SSF81631">
    <property type="entry name" value="PAP/OAS1 substrate-binding domain"/>
    <property type="match status" value="1"/>
</dbReference>
<comment type="catalytic activity">
    <reaction evidence="10">
        <text>a tRNA with a 3' CCA end + 2 CTP + ATP = a tRNA with a 3' CCACCA end + 3 diphosphate</text>
        <dbReference type="Rhea" id="RHEA:76235"/>
        <dbReference type="Rhea" id="RHEA-COMP:10468"/>
        <dbReference type="Rhea" id="RHEA-COMP:18655"/>
        <dbReference type="ChEBI" id="CHEBI:30616"/>
        <dbReference type="ChEBI" id="CHEBI:33019"/>
        <dbReference type="ChEBI" id="CHEBI:37563"/>
        <dbReference type="ChEBI" id="CHEBI:83071"/>
        <dbReference type="ChEBI" id="CHEBI:195187"/>
    </reaction>
</comment>
<evidence type="ECO:0000256" key="11">
    <source>
        <dbReference type="SAM" id="Coils"/>
    </source>
</evidence>
<evidence type="ECO:0000256" key="4">
    <source>
        <dbReference type="ARBA" id="ARBA00022723"/>
    </source>
</evidence>
<comment type="miscellaneous">
    <text evidence="10">A single active site specifically recognizes both ATP and CTP and is responsible for their addition.</text>
</comment>
<dbReference type="EMBL" id="DTAK01000065">
    <property type="protein sequence ID" value="HGU59949.1"/>
    <property type="molecule type" value="Genomic_DNA"/>
</dbReference>
<evidence type="ECO:0000256" key="6">
    <source>
        <dbReference type="ARBA" id="ARBA00022800"/>
    </source>
</evidence>
<dbReference type="GO" id="GO:0000287">
    <property type="term" value="F:magnesium ion binding"/>
    <property type="evidence" value="ECO:0007669"/>
    <property type="project" value="UniProtKB-UniRule"/>
</dbReference>
<keyword evidence="7 10" id="KW-0067">ATP-binding</keyword>
<feature type="binding site" evidence="10">
    <location>
        <position position="137"/>
    </location>
    <ligand>
        <name>CTP</name>
        <dbReference type="ChEBI" id="CHEBI:37563"/>
    </ligand>
</feature>
<dbReference type="GO" id="GO:0005524">
    <property type="term" value="F:ATP binding"/>
    <property type="evidence" value="ECO:0007669"/>
    <property type="project" value="UniProtKB-UniRule"/>
</dbReference>
<feature type="coiled-coil region" evidence="11">
    <location>
        <begin position="294"/>
        <end position="321"/>
    </location>
</feature>
<feature type="binding site" evidence="10">
    <location>
        <position position="54"/>
    </location>
    <ligand>
        <name>CTP</name>
        <dbReference type="ChEBI" id="CHEBI:37563"/>
    </ligand>
</feature>
<sequence length="436" mass="51539">MKPEEVIEQVIKDVIPSEEEVKKAKEAEKIIRERLENLLKDSLIEYRFLGSYARGTWLPESLEIDVFLLFPEDYPMEELERIGLEIGKKIVDEYELRYAAHPYVHGVVKGVEVDVVPCYKLKSPEKIKSAVDRTPFHHEWLKDRIKGKENDVRLLKRFLKASNLYGAEFKIKGFSGYLCELLIIFYESFLDLVKNAAHWRRNMVIDVKNKKIQFVKGQKNIFVVDPINEKRNVAANLSIDNFARFVEKCRLFLENPSEKFFYPQKIEVDELKLKSEIEERFIYAVKFDRPPIVEDNLYTQLEKAENRIRKILEQNEVVVLRSDHFANDKCYILIETLFGKLSHVKKHYGPPIEDYGNSMRFIEKNRDYSRFFENGRYVSYKRRKLTEIGEILENAVRTEYKSMGKDVSEFIKNAEILRGLELLEIKEKLVEFLGIR</sequence>
<keyword evidence="1 10" id="KW-0808">Transferase</keyword>
<dbReference type="NCBIfam" id="TIGR03671">
    <property type="entry name" value="cca_archaeal"/>
    <property type="match status" value="1"/>
</dbReference>
<dbReference type="GO" id="GO:0042245">
    <property type="term" value="P:RNA repair"/>
    <property type="evidence" value="ECO:0007669"/>
    <property type="project" value="UniProtKB-KW"/>
</dbReference>
<name>A0A7C4S6A6_9EURY</name>
<dbReference type="Gene3D" id="3.30.70.590">
    <property type="entry name" value="Poly(A) polymerase predicted RNA binding domain"/>
    <property type="match status" value="1"/>
</dbReference>
<keyword evidence="4 10" id="KW-0479">Metal-binding</keyword>
<dbReference type="PIRSF" id="PIRSF005335">
    <property type="entry name" value="CCA_arch"/>
    <property type="match status" value="1"/>
</dbReference>